<dbReference type="GO" id="GO:0016020">
    <property type="term" value="C:membrane"/>
    <property type="evidence" value="ECO:0007669"/>
    <property type="project" value="UniProtKB-SubCell"/>
</dbReference>
<feature type="transmembrane region" description="Helical" evidence="6">
    <location>
        <begin position="323"/>
        <end position="342"/>
    </location>
</feature>
<evidence type="ECO:0000256" key="3">
    <source>
        <dbReference type="ARBA" id="ARBA00022692"/>
    </source>
</evidence>
<organism evidence="7 8">
    <name type="scientific">Diacronema lutheri</name>
    <name type="common">Unicellular marine alga</name>
    <name type="synonym">Monochrysis lutheri</name>
    <dbReference type="NCBI Taxonomy" id="2081491"/>
    <lineage>
        <taxon>Eukaryota</taxon>
        <taxon>Haptista</taxon>
        <taxon>Haptophyta</taxon>
        <taxon>Pavlovophyceae</taxon>
        <taxon>Pavlovales</taxon>
        <taxon>Pavlovaceae</taxon>
        <taxon>Diacronema</taxon>
    </lineage>
</organism>
<feature type="transmembrane region" description="Helical" evidence="6">
    <location>
        <begin position="41"/>
        <end position="66"/>
    </location>
</feature>
<dbReference type="GO" id="GO:0022857">
    <property type="term" value="F:transmembrane transporter activity"/>
    <property type="evidence" value="ECO:0007669"/>
    <property type="project" value="InterPro"/>
</dbReference>
<dbReference type="Gene3D" id="1.20.1250.20">
    <property type="entry name" value="MFS general substrate transporter like domains"/>
    <property type="match status" value="1"/>
</dbReference>
<protein>
    <submittedName>
        <fullName evidence="7">Uncharacterized protein</fullName>
    </submittedName>
</protein>
<feature type="transmembrane region" description="Helical" evidence="6">
    <location>
        <begin position="208"/>
        <end position="231"/>
    </location>
</feature>
<feature type="transmembrane region" description="Helical" evidence="6">
    <location>
        <begin position="291"/>
        <end position="311"/>
    </location>
</feature>
<keyword evidence="3 6" id="KW-0812">Transmembrane</keyword>
<evidence type="ECO:0000256" key="6">
    <source>
        <dbReference type="SAM" id="Phobius"/>
    </source>
</evidence>
<dbReference type="Proteomes" id="UP000751190">
    <property type="component" value="Unassembled WGS sequence"/>
</dbReference>
<sequence>MGPSATEAEANRAFEYASARSILLNREAYVFGDDGSDAPSLAWPIFIASAYFVAGAVTMSAMPLFVNSLINEDGSEAATAAGVDLKATLDCIELLLTFALVPLWGIVSDRVGRKPLQLFAFAGYFLSCGLAAMFGLVPLLIVGRVLDGVTACMLPICQASVRDISSPAFLARNVGVLQGATAGASLLVGGLVGLVLTSIEEPRANLAVASIFAACAGLVIFFCAPETLHYARRAPRVAWRRASPVSSVRRLGATPTTFGPSCAYVFFWLGLNALQVSMSNYCALRYQWKPQIALVLQACAVLVIALSNVLGPWLLEPRVGENNVVRIGLVGFAASLVGMGLSSCSAGFVSSVLVSSVATMCLPSLTAMIAREAHKDETGATLCALDQMLVLDQLLAYKAMNSIFAWGIVTGRVGAHFYTGAICVGLGWVAFEAALLHARGHASTPGPMKTATYATACRRRRRRRPCRDSRCV</sequence>
<evidence type="ECO:0000313" key="7">
    <source>
        <dbReference type="EMBL" id="KAG8463603.1"/>
    </source>
</evidence>
<keyword evidence="8" id="KW-1185">Reference proteome</keyword>
<accession>A0A8J5XGD6</accession>
<dbReference type="PANTHER" id="PTHR23504">
    <property type="entry name" value="MAJOR FACILITATOR SUPERFAMILY DOMAIN-CONTAINING PROTEIN 10"/>
    <property type="match status" value="1"/>
</dbReference>
<name>A0A8J5XGD6_DIALT</name>
<evidence type="ECO:0000256" key="2">
    <source>
        <dbReference type="ARBA" id="ARBA00022448"/>
    </source>
</evidence>
<comment type="subcellular location">
    <subcellularLocation>
        <location evidence="1">Membrane</location>
        <topology evidence="1">Multi-pass membrane protein</topology>
    </subcellularLocation>
</comment>
<feature type="transmembrane region" description="Helical" evidence="6">
    <location>
        <begin position="415"/>
        <end position="438"/>
    </location>
</feature>
<dbReference type="AlphaFoldDB" id="A0A8J5XGD6"/>
<proteinExistence type="predicted"/>
<dbReference type="InterPro" id="IPR036259">
    <property type="entry name" value="MFS_trans_sf"/>
</dbReference>
<dbReference type="InterPro" id="IPR011701">
    <property type="entry name" value="MFS"/>
</dbReference>
<dbReference type="PANTHER" id="PTHR23504:SF15">
    <property type="entry name" value="MAJOR FACILITATOR SUPERFAMILY (MFS) PROFILE DOMAIN-CONTAINING PROTEIN"/>
    <property type="match status" value="1"/>
</dbReference>
<dbReference type="SUPFAM" id="SSF103473">
    <property type="entry name" value="MFS general substrate transporter"/>
    <property type="match status" value="1"/>
</dbReference>
<gene>
    <name evidence="7" type="ORF">KFE25_003876</name>
</gene>
<feature type="transmembrane region" description="Helical" evidence="6">
    <location>
        <begin position="174"/>
        <end position="196"/>
    </location>
</feature>
<dbReference type="EMBL" id="JAGTXO010000015">
    <property type="protein sequence ID" value="KAG8463603.1"/>
    <property type="molecule type" value="Genomic_DNA"/>
</dbReference>
<evidence type="ECO:0000256" key="4">
    <source>
        <dbReference type="ARBA" id="ARBA00022989"/>
    </source>
</evidence>
<evidence type="ECO:0000313" key="8">
    <source>
        <dbReference type="Proteomes" id="UP000751190"/>
    </source>
</evidence>
<evidence type="ECO:0000256" key="1">
    <source>
        <dbReference type="ARBA" id="ARBA00004141"/>
    </source>
</evidence>
<keyword evidence="2" id="KW-0813">Transport</keyword>
<keyword evidence="5 6" id="KW-0472">Membrane</keyword>
<dbReference type="Pfam" id="PF07690">
    <property type="entry name" value="MFS_1"/>
    <property type="match status" value="1"/>
</dbReference>
<feature type="transmembrane region" description="Helical" evidence="6">
    <location>
        <begin position="87"/>
        <end position="107"/>
    </location>
</feature>
<evidence type="ECO:0000256" key="5">
    <source>
        <dbReference type="ARBA" id="ARBA00023136"/>
    </source>
</evidence>
<dbReference type="OrthoDB" id="196650at2759"/>
<feature type="transmembrane region" description="Helical" evidence="6">
    <location>
        <begin position="119"/>
        <end position="143"/>
    </location>
</feature>
<reference evidence="7" key="1">
    <citation type="submission" date="2021-05" db="EMBL/GenBank/DDBJ databases">
        <title>The genome of the haptophyte Pavlova lutheri (Diacronema luteri, Pavlovales) - a model for lipid biosynthesis in eukaryotic algae.</title>
        <authorList>
            <person name="Hulatt C.J."/>
            <person name="Posewitz M.C."/>
        </authorList>
    </citation>
    <scope>NUCLEOTIDE SEQUENCE</scope>
    <source>
        <strain evidence="7">NIVA-4/92</strain>
    </source>
</reference>
<feature type="transmembrane region" description="Helical" evidence="6">
    <location>
        <begin position="251"/>
        <end position="271"/>
    </location>
</feature>
<comment type="caution">
    <text evidence="7">The sequence shown here is derived from an EMBL/GenBank/DDBJ whole genome shotgun (WGS) entry which is preliminary data.</text>
</comment>
<keyword evidence="4 6" id="KW-1133">Transmembrane helix</keyword>